<dbReference type="EMBL" id="SPHZ02000009">
    <property type="protein sequence ID" value="KAF0900170.1"/>
    <property type="molecule type" value="Genomic_DNA"/>
</dbReference>
<keyword evidence="8" id="KW-1185">Reference proteome</keyword>
<accession>A0A6G1CJ64</accession>
<dbReference type="PANTHER" id="PTHR31234">
    <property type="entry name" value="LATE EMBRYOGENESIS ABUNDANT (LEA) HYDROXYPROLINE-RICH GLYCOPROTEIN FAMILY"/>
    <property type="match status" value="1"/>
</dbReference>
<dbReference type="GO" id="GO:0005886">
    <property type="term" value="C:plasma membrane"/>
    <property type="evidence" value="ECO:0007669"/>
    <property type="project" value="TreeGrafter"/>
</dbReference>
<evidence type="ECO:0000313" key="7">
    <source>
        <dbReference type="EMBL" id="KAF0900170.1"/>
    </source>
</evidence>
<reference evidence="7 8" key="1">
    <citation type="submission" date="2019-11" db="EMBL/GenBank/DDBJ databases">
        <title>Whole genome sequence of Oryza granulata.</title>
        <authorList>
            <person name="Li W."/>
        </authorList>
    </citation>
    <scope>NUCLEOTIDE SEQUENCE [LARGE SCALE GENOMIC DNA]</scope>
    <source>
        <strain evidence="8">cv. Menghai</strain>
        <tissue evidence="7">Leaf</tissue>
    </source>
</reference>
<evidence type="ECO:0000256" key="2">
    <source>
        <dbReference type="ARBA" id="ARBA00022692"/>
    </source>
</evidence>
<evidence type="ECO:0000256" key="4">
    <source>
        <dbReference type="ARBA" id="ARBA00023136"/>
    </source>
</evidence>
<dbReference type="AlphaFoldDB" id="A0A6G1CJ64"/>
<evidence type="ECO:0000256" key="1">
    <source>
        <dbReference type="ARBA" id="ARBA00004167"/>
    </source>
</evidence>
<dbReference type="InterPro" id="IPR044839">
    <property type="entry name" value="NDR1-like"/>
</dbReference>
<dbReference type="OrthoDB" id="778052at2759"/>
<feature type="transmembrane region" description="Helical" evidence="5">
    <location>
        <begin position="48"/>
        <end position="76"/>
    </location>
</feature>
<dbReference type="InterPro" id="IPR004864">
    <property type="entry name" value="LEA_2"/>
</dbReference>
<dbReference type="Pfam" id="PF03168">
    <property type="entry name" value="LEA_2"/>
    <property type="match status" value="1"/>
</dbReference>
<evidence type="ECO:0000256" key="3">
    <source>
        <dbReference type="ARBA" id="ARBA00022989"/>
    </source>
</evidence>
<dbReference type="Proteomes" id="UP000479710">
    <property type="component" value="Unassembled WGS sequence"/>
</dbReference>
<comment type="caution">
    <text evidence="7">The sequence shown here is derived from an EMBL/GenBank/DDBJ whole genome shotgun (WGS) entry which is preliminary data.</text>
</comment>
<evidence type="ECO:0000259" key="6">
    <source>
        <dbReference type="Pfam" id="PF03168"/>
    </source>
</evidence>
<gene>
    <name evidence="7" type="ORF">E2562_027539</name>
</gene>
<keyword evidence="3 5" id="KW-1133">Transmembrane helix</keyword>
<protein>
    <recommendedName>
        <fullName evidence="6">Late embryogenesis abundant protein LEA-2 subgroup domain-containing protein</fullName>
    </recommendedName>
</protein>
<dbReference type="GO" id="GO:0098542">
    <property type="term" value="P:defense response to other organism"/>
    <property type="evidence" value="ECO:0007669"/>
    <property type="project" value="InterPro"/>
</dbReference>
<sequence>MAYDGGSGPSKPPPPPRYVMLTEEYGSNSLARVPPGGRRNMPRYHKDGGGGCLCWCCCFLLLVVAAVAATVAYFVYAYRPRAPSYSVSDMSVAQFDVSASDLTVYAKLVASVHAENPNDMIGIGYGTGSRTVVSYRGTTLCSERLPVFYQGHRNTTVMRVAMEGRHGFGSRLQSALEESEKAGNMPLDLYVSVPVTLRLGDVDLREVTVNVQCALVVDSLSPKKQPAIKSAQYKVNVDF</sequence>
<comment type="subcellular location">
    <subcellularLocation>
        <location evidence="1">Membrane</location>
        <topology evidence="1">Single-pass membrane protein</topology>
    </subcellularLocation>
</comment>
<dbReference type="PANTHER" id="PTHR31234:SF72">
    <property type="entry name" value="NDR1_HIN1-LIKE PROTEIN 6"/>
    <property type="match status" value="1"/>
</dbReference>
<keyword evidence="2 5" id="KW-0812">Transmembrane</keyword>
<evidence type="ECO:0000256" key="5">
    <source>
        <dbReference type="SAM" id="Phobius"/>
    </source>
</evidence>
<evidence type="ECO:0000313" key="8">
    <source>
        <dbReference type="Proteomes" id="UP000479710"/>
    </source>
</evidence>
<proteinExistence type="predicted"/>
<name>A0A6G1CJ64_9ORYZ</name>
<keyword evidence="4 5" id="KW-0472">Membrane</keyword>
<feature type="domain" description="Late embryogenesis abundant protein LEA-2 subgroup" evidence="6">
    <location>
        <begin position="112"/>
        <end position="213"/>
    </location>
</feature>
<organism evidence="7 8">
    <name type="scientific">Oryza meyeriana var. granulata</name>
    <dbReference type="NCBI Taxonomy" id="110450"/>
    <lineage>
        <taxon>Eukaryota</taxon>
        <taxon>Viridiplantae</taxon>
        <taxon>Streptophyta</taxon>
        <taxon>Embryophyta</taxon>
        <taxon>Tracheophyta</taxon>
        <taxon>Spermatophyta</taxon>
        <taxon>Magnoliopsida</taxon>
        <taxon>Liliopsida</taxon>
        <taxon>Poales</taxon>
        <taxon>Poaceae</taxon>
        <taxon>BOP clade</taxon>
        <taxon>Oryzoideae</taxon>
        <taxon>Oryzeae</taxon>
        <taxon>Oryzinae</taxon>
        <taxon>Oryza</taxon>
        <taxon>Oryza meyeriana</taxon>
    </lineage>
</organism>